<proteinExistence type="predicted"/>
<dbReference type="Pfam" id="PF07811">
    <property type="entry name" value="TadE"/>
    <property type="match status" value="1"/>
</dbReference>
<keyword evidence="1" id="KW-0472">Membrane</keyword>
<keyword evidence="1" id="KW-1133">Transmembrane helix</keyword>
<protein>
    <submittedName>
        <fullName evidence="3">Flp pilus assembly protein TadG</fullName>
    </submittedName>
</protein>
<evidence type="ECO:0000313" key="4">
    <source>
        <dbReference type="Proteomes" id="UP001228905"/>
    </source>
</evidence>
<name>A0ABU0IWQ1_9CAUL</name>
<comment type="caution">
    <text evidence="3">The sequence shown here is derived from an EMBL/GenBank/DDBJ whole genome shotgun (WGS) entry which is preliminary data.</text>
</comment>
<evidence type="ECO:0000256" key="1">
    <source>
        <dbReference type="SAM" id="Phobius"/>
    </source>
</evidence>
<dbReference type="RefSeq" id="WP_307352547.1">
    <property type="nucleotide sequence ID" value="NZ_JAUSVS010000011.1"/>
</dbReference>
<accession>A0ABU0IWQ1</accession>
<dbReference type="InterPro" id="IPR012495">
    <property type="entry name" value="TadE-like_dom"/>
</dbReference>
<evidence type="ECO:0000313" key="3">
    <source>
        <dbReference type="EMBL" id="MDQ0466447.1"/>
    </source>
</evidence>
<sequence length="187" mass="20246">MARDNHARTKRLPAKRLLARFIRGERGATAVEFAFVALPFLTLLFAVVELGMVFLVGTTLENATEIAARQIRTGELQQAGGSASTFKTAVCAQMSWLGSDCSSNLSVDVRVYSTFSSVSSTSVLTNGAVDPAKQAFNTGGPEDIVLVRTFYQWQIFTPLLNAGLVNLSGNKRLITSTATFRNEPYTS</sequence>
<keyword evidence="4" id="KW-1185">Reference proteome</keyword>
<dbReference type="EMBL" id="JAUSVS010000011">
    <property type="protein sequence ID" value="MDQ0466447.1"/>
    <property type="molecule type" value="Genomic_DNA"/>
</dbReference>
<keyword evidence="1" id="KW-0812">Transmembrane</keyword>
<feature type="transmembrane region" description="Helical" evidence="1">
    <location>
        <begin position="33"/>
        <end position="56"/>
    </location>
</feature>
<dbReference type="Proteomes" id="UP001228905">
    <property type="component" value="Unassembled WGS sequence"/>
</dbReference>
<evidence type="ECO:0000259" key="2">
    <source>
        <dbReference type="Pfam" id="PF07811"/>
    </source>
</evidence>
<reference evidence="3 4" key="1">
    <citation type="submission" date="2023-07" db="EMBL/GenBank/DDBJ databases">
        <title>Genomic Encyclopedia of Type Strains, Phase IV (KMG-IV): sequencing the most valuable type-strain genomes for metagenomic binning, comparative biology and taxonomic classification.</title>
        <authorList>
            <person name="Goeker M."/>
        </authorList>
    </citation>
    <scope>NUCLEOTIDE SEQUENCE [LARGE SCALE GENOMIC DNA]</scope>
    <source>
        <strain evidence="3 4">DSM 18695</strain>
    </source>
</reference>
<gene>
    <name evidence="3" type="ORF">QO010_004240</name>
</gene>
<feature type="domain" description="TadE-like" evidence="2">
    <location>
        <begin position="27"/>
        <end position="69"/>
    </location>
</feature>
<organism evidence="3 4">
    <name type="scientific">Caulobacter ginsengisoli</name>
    <dbReference type="NCBI Taxonomy" id="400775"/>
    <lineage>
        <taxon>Bacteria</taxon>
        <taxon>Pseudomonadati</taxon>
        <taxon>Pseudomonadota</taxon>
        <taxon>Alphaproteobacteria</taxon>
        <taxon>Caulobacterales</taxon>
        <taxon>Caulobacteraceae</taxon>
        <taxon>Caulobacter</taxon>
    </lineage>
</organism>